<evidence type="ECO:0000259" key="3">
    <source>
        <dbReference type="SMART" id="SM00829"/>
    </source>
</evidence>
<dbReference type="Proteomes" id="UP000199417">
    <property type="component" value="Unassembled WGS sequence"/>
</dbReference>
<dbReference type="InterPro" id="IPR011032">
    <property type="entry name" value="GroES-like_sf"/>
</dbReference>
<keyword evidence="2" id="KW-0560">Oxidoreductase</keyword>
<reference evidence="4 5" key="1">
    <citation type="submission" date="2016-10" db="EMBL/GenBank/DDBJ databases">
        <authorList>
            <person name="de Groot N.N."/>
        </authorList>
    </citation>
    <scope>NUCLEOTIDE SEQUENCE [LARGE SCALE GENOMIC DNA]</scope>
    <source>
        <strain evidence="4 5">JCM 11308</strain>
    </source>
</reference>
<keyword evidence="1" id="KW-0521">NADP</keyword>
<dbReference type="InterPro" id="IPR036291">
    <property type="entry name" value="NAD(P)-bd_dom_sf"/>
</dbReference>
<evidence type="ECO:0000256" key="1">
    <source>
        <dbReference type="ARBA" id="ARBA00022857"/>
    </source>
</evidence>
<dbReference type="InterPro" id="IPR020843">
    <property type="entry name" value="ER"/>
</dbReference>
<dbReference type="InterPro" id="IPR014189">
    <property type="entry name" value="Quinone_OxRdtase_PIG3"/>
</dbReference>
<evidence type="ECO:0000313" key="4">
    <source>
        <dbReference type="EMBL" id="SDD53188.1"/>
    </source>
</evidence>
<organism evidence="4 5">
    <name type="scientific">Rhodococcus tukisamuensis</name>
    <dbReference type="NCBI Taxonomy" id="168276"/>
    <lineage>
        <taxon>Bacteria</taxon>
        <taxon>Bacillati</taxon>
        <taxon>Actinomycetota</taxon>
        <taxon>Actinomycetes</taxon>
        <taxon>Mycobacteriales</taxon>
        <taxon>Nocardiaceae</taxon>
        <taxon>Rhodococcus</taxon>
    </lineage>
</organism>
<dbReference type="SUPFAM" id="SSF51735">
    <property type="entry name" value="NAD(P)-binding Rossmann-fold domains"/>
    <property type="match status" value="1"/>
</dbReference>
<keyword evidence="5" id="KW-1185">Reference proteome</keyword>
<dbReference type="PANTHER" id="PTHR48106">
    <property type="entry name" value="QUINONE OXIDOREDUCTASE PIG3-RELATED"/>
    <property type="match status" value="1"/>
</dbReference>
<dbReference type="Pfam" id="PF08240">
    <property type="entry name" value="ADH_N"/>
    <property type="match status" value="1"/>
</dbReference>
<protein>
    <submittedName>
        <fullName evidence="4">Putative NAD(P)H quinone oxidoreductase, PIG3 family</fullName>
    </submittedName>
</protein>
<dbReference type="CDD" id="cd05276">
    <property type="entry name" value="p53_inducible_oxidoreductase"/>
    <property type="match status" value="1"/>
</dbReference>
<dbReference type="Gene3D" id="3.90.180.10">
    <property type="entry name" value="Medium-chain alcohol dehydrogenases, catalytic domain"/>
    <property type="match status" value="1"/>
</dbReference>
<dbReference type="Pfam" id="PF00107">
    <property type="entry name" value="ADH_zinc_N"/>
    <property type="match status" value="1"/>
</dbReference>
<evidence type="ECO:0000313" key="5">
    <source>
        <dbReference type="Proteomes" id="UP000199417"/>
    </source>
</evidence>
<feature type="domain" description="Enoyl reductase (ER)" evidence="3">
    <location>
        <begin position="10"/>
        <end position="323"/>
    </location>
</feature>
<gene>
    <name evidence="4" type="ORF">SAMN05444580_10514</name>
</gene>
<name>A0A1G6VI17_9NOCA</name>
<dbReference type="GO" id="GO:0016651">
    <property type="term" value="F:oxidoreductase activity, acting on NAD(P)H"/>
    <property type="evidence" value="ECO:0007669"/>
    <property type="project" value="TreeGrafter"/>
</dbReference>
<dbReference type="PANTHER" id="PTHR48106:SF8">
    <property type="entry name" value="OS02G0805600 PROTEIN"/>
    <property type="match status" value="1"/>
</dbReference>
<dbReference type="SMART" id="SM00829">
    <property type="entry name" value="PKS_ER"/>
    <property type="match status" value="1"/>
</dbReference>
<dbReference type="AlphaFoldDB" id="A0A1G6VI17"/>
<dbReference type="InterPro" id="IPR013154">
    <property type="entry name" value="ADH-like_N"/>
</dbReference>
<dbReference type="STRING" id="168276.SAMN05444580_10514"/>
<dbReference type="GO" id="GO:0070402">
    <property type="term" value="F:NADPH binding"/>
    <property type="evidence" value="ECO:0007669"/>
    <property type="project" value="TreeGrafter"/>
</dbReference>
<evidence type="ECO:0000256" key="2">
    <source>
        <dbReference type="ARBA" id="ARBA00023002"/>
    </source>
</evidence>
<dbReference type="SUPFAM" id="SSF50129">
    <property type="entry name" value="GroES-like"/>
    <property type="match status" value="1"/>
</dbReference>
<dbReference type="RefSeq" id="WP_072847232.1">
    <property type="nucleotide sequence ID" value="NZ_FNAB01000005.1"/>
</dbReference>
<dbReference type="NCBIfam" id="TIGR02824">
    <property type="entry name" value="quinone_pig3"/>
    <property type="match status" value="1"/>
</dbReference>
<accession>A0A1G6VI17</accession>
<dbReference type="Gene3D" id="3.40.50.720">
    <property type="entry name" value="NAD(P)-binding Rossmann-like Domain"/>
    <property type="match status" value="1"/>
</dbReference>
<dbReference type="InterPro" id="IPR013149">
    <property type="entry name" value="ADH-like_C"/>
</dbReference>
<dbReference type="EMBL" id="FNAB01000005">
    <property type="protein sequence ID" value="SDD53188.1"/>
    <property type="molecule type" value="Genomic_DNA"/>
</dbReference>
<proteinExistence type="predicted"/>
<sequence>MRAVSIVDDGADGRLAVITTEDPQPSAGEIVIDVAGAGVNRADVTQRRGGRNVPPGASPLPGLECAGTVSAVGASVAQWKVGDRVCAIMTGGGYAEKVVVPAGQVMAVPPSVSLVDAAALPEAMATAWSNLVGLGRLTAGDRLLVHGGASGVGTMAIQLAKMLGVEVFATVGDDRKAAICRDLGARAVFNYRSEDFVERVQDETSGAGVDVVLDVVGADYLQRNVEALAFGGRLVMIGLQSGSLGALDLREVVRKQVCVTGSLLRPRSVAEKTQIVGEIATHVMPWVRDGSVVPVVDSRFTFGSAGDAHALMESSAHIGKILLVPA</sequence>